<comment type="caution">
    <text evidence="4">The sequence shown here is derived from an EMBL/GenBank/DDBJ whole genome shotgun (WGS) entry which is preliminary data.</text>
</comment>
<reference evidence="4" key="1">
    <citation type="journal article" date="2014" name="Int. J. Syst. Evol. Microbiol.">
        <title>Complete genome sequence of Corynebacterium casei LMG S-19264T (=DSM 44701T), isolated from a smear-ripened cheese.</title>
        <authorList>
            <consortium name="US DOE Joint Genome Institute (JGI-PGF)"/>
            <person name="Walter F."/>
            <person name="Albersmeier A."/>
            <person name="Kalinowski J."/>
            <person name="Ruckert C."/>
        </authorList>
    </citation>
    <scope>NUCLEOTIDE SEQUENCE</scope>
    <source>
        <strain evidence="4">JCM 4784</strain>
    </source>
</reference>
<feature type="region of interest" description="Disordered" evidence="1">
    <location>
        <begin position="118"/>
        <end position="191"/>
    </location>
</feature>
<dbReference type="Proteomes" id="UP000608024">
    <property type="component" value="Unassembled WGS sequence"/>
</dbReference>
<organism evidence="4 5">
    <name type="scientific">Streptomyces longispororuber</name>
    <dbReference type="NCBI Taxonomy" id="68230"/>
    <lineage>
        <taxon>Bacteria</taxon>
        <taxon>Bacillati</taxon>
        <taxon>Actinomycetota</taxon>
        <taxon>Actinomycetes</taxon>
        <taxon>Kitasatosporales</taxon>
        <taxon>Streptomycetaceae</taxon>
        <taxon>Streptomyces</taxon>
    </lineage>
</organism>
<keyword evidence="5" id="KW-1185">Reference proteome</keyword>
<feature type="compositionally biased region" description="Low complexity" evidence="1">
    <location>
        <begin position="148"/>
        <end position="166"/>
    </location>
</feature>
<evidence type="ECO:0000313" key="5">
    <source>
        <dbReference type="Proteomes" id="UP000608024"/>
    </source>
</evidence>
<evidence type="ECO:0000256" key="2">
    <source>
        <dbReference type="SAM" id="Phobius"/>
    </source>
</evidence>
<name>A0A918ZMU3_9ACTN</name>
<dbReference type="Pfam" id="PF10708">
    <property type="entry name" value="DUF2510"/>
    <property type="match status" value="1"/>
</dbReference>
<evidence type="ECO:0000313" key="4">
    <source>
        <dbReference type="EMBL" id="GHE59299.1"/>
    </source>
</evidence>
<feature type="transmembrane region" description="Helical" evidence="2">
    <location>
        <begin position="97"/>
        <end position="117"/>
    </location>
</feature>
<sequence length="343" mass="34948">MGPTGTNPCRRAGVGRNPRAPLIGLSGGGPTLTAMTHATPPGWYPDPGQIPGAPPSERWWDGTTWTDHVRAPGAVGHPGPGYPPQPPDPRRRRVRTAIGVGVALVLLAGIGGGVYALTAGDEDDDKDSAKPPAPSAPEKPGPDDDGGSESPDGSPGPSEGPGTEKGYATDTASGISMPVPDGWKGESSGVGAGVKTGEYPCPGDSGKQCVRGGAFSAPAVRLKVTASTPEAAAKADIEKNAEESYGGTIYGGSLKSHKELLSKPVTVAGQKGYLVRWKAETRKGPDGYVQSLAFKSPADDMTMVLVRFGVDDHEDAPPVSSMDTITKGIKEARGGGGGDGQQV</sequence>
<dbReference type="AlphaFoldDB" id="A0A918ZMU3"/>
<feature type="domain" description="DUF2510" evidence="3">
    <location>
        <begin position="41"/>
        <end position="75"/>
    </location>
</feature>
<gene>
    <name evidence="4" type="ORF">GCM10018785_30600</name>
</gene>
<proteinExistence type="predicted"/>
<reference evidence="4" key="2">
    <citation type="submission" date="2020-09" db="EMBL/GenBank/DDBJ databases">
        <authorList>
            <person name="Sun Q."/>
            <person name="Ohkuma M."/>
        </authorList>
    </citation>
    <scope>NUCLEOTIDE SEQUENCE</scope>
    <source>
        <strain evidence="4">JCM 4784</strain>
    </source>
</reference>
<feature type="region of interest" description="Disordered" evidence="1">
    <location>
        <begin position="1"/>
        <end position="23"/>
    </location>
</feature>
<dbReference type="EMBL" id="BNBT01000038">
    <property type="protein sequence ID" value="GHE59299.1"/>
    <property type="molecule type" value="Genomic_DNA"/>
</dbReference>
<accession>A0A918ZMU3</accession>
<keyword evidence="2" id="KW-0472">Membrane</keyword>
<evidence type="ECO:0000259" key="3">
    <source>
        <dbReference type="Pfam" id="PF10708"/>
    </source>
</evidence>
<feature type="region of interest" description="Disordered" evidence="1">
    <location>
        <begin position="67"/>
        <end position="92"/>
    </location>
</feature>
<evidence type="ECO:0000256" key="1">
    <source>
        <dbReference type="SAM" id="MobiDB-lite"/>
    </source>
</evidence>
<protein>
    <submittedName>
        <fullName evidence="4">Membrane protein</fullName>
    </submittedName>
</protein>
<keyword evidence="2" id="KW-1133">Transmembrane helix</keyword>
<dbReference type="InterPro" id="IPR018929">
    <property type="entry name" value="DUF2510"/>
</dbReference>
<keyword evidence="2" id="KW-0812">Transmembrane</keyword>